<proteinExistence type="predicted"/>
<dbReference type="AlphaFoldDB" id="A0A0V0GID8"/>
<feature type="non-terminal residue" evidence="1">
    <location>
        <position position="1"/>
    </location>
</feature>
<organism evidence="1">
    <name type="scientific">Solanum chacoense</name>
    <name type="common">Chaco potato</name>
    <dbReference type="NCBI Taxonomy" id="4108"/>
    <lineage>
        <taxon>Eukaryota</taxon>
        <taxon>Viridiplantae</taxon>
        <taxon>Streptophyta</taxon>
        <taxon>Embryophyta</taxon>
        <taxon>Tracheophyta</taxon>
        <taxon>Spermatophyta</taxon>
        <taxon>Magnoliopsida</taxon>
        <taxon>eudicotyledons</taxon>
        <taxon>Gunneridae</taxon>
        <taxon>Pentapetalae</taxon>
        <taxon>asterids</taxon>
        <taxon>lamiids</taxon>
        <taxon>Solanales</taxon>
        <taxon>Solanaceae</taxon>
        <taxon>Solanoideae</taxon>
        <taxon>Solaneae</taxon>
        <taxon>Solanum</taxon>
    </lineage>
</organism>
<evidence type="ECO:0000313" key="1">
    <source>
        <dbReference type="EMBL" id="JAP07722.1"/>
    </source>
</evidence>
<dbReference type="EMBL" id="GEDG01038177">
    <property type="protein sequence ID" value="JAP07722.1"/>
    <property type="molecule type" value="Transcribed_RNA"/>
</dbReference>
<name>A0A0V0GID8_SOLCH</name>
<protein>
    <submittedName>
        <fullName evidence="1">Putative ovule protein</fullName>
    </submittedName>
</protein>
<sequence length="69" mass="8176">RGSFILPVASEDPTFIFKYKRTQDMNRDEKHKRQRKSISTCPSHHYTSIDRNMMLLRVLALQEIAEALR</sequence>
<accession>A0A0V0GID8</accession>
<reference evidence="1" key="1">
    <citation type="submission" date="2015-12" db="EMBL/GenBank/DDBJ databases">
        <title>Gene expression during late stages of embryo sac development: a critical building block for successful pollen-pistil interactions.</title>
        <authorList>
            <person name="Liu Y."/>
            <person name="Joly V."/>
            <person name="Sabar M."/>
            <person name="Matton D.P."/>
        </authorList>
    </citation>
    <scope>NUCLEOTIDE SEQUENCE</scope>
</reference>